<evidence type="ECO:0000313" key="2">
    <source>
        <dbReference type="Proteomes" id="UP001162261"/>
    </source>
</evidence>
<dbReference type="AlphaFoldDB" id="A0AA42XHH9"/>
<comment type="caution">
    <text evidence="1">The sequence shown here is derived from an EMBL/GenBank/DDBJ whole genome shotgun (WGS) entry which is preliminary data.</text>
</comment>
<proteinExistence type="predicted"/>
<dbReference type="EMBL" id="JAOCLH010000020">
    <property type="protein sequence ID" value="MDH2172969.1"/>
    <property type="molecule type" value="Genomic_DNA"/>
</dbReference>
<protein>
    <submittedName>
        <fullName evidence="1">Uncharacterized protein</fullName>
    </submittedName>
</protein>
<dbReference type="Proteomes" id="UP001162261">
    <property type="component" value="Unassembled WGS sequence"/>
</dbReference>
<gene>
    <name evidence="1" type="ORF">N5J46_11145</name>
</gene>
<evidence type="ECO:0000313" key="1">
    <source>
        <dbReference type="EMBL" id="MDH2172969.1"/>
    </source>
</evidence>
<accession>A0AA42XHH9</accession>
<dbReference type="RefSeq" id="WP_279693654.1">
    <property type="nucleotide sequence ID" value="NZ_JAOCLE010000020.1"/>
</dbReference>
<sequence length="302" mass="34787">MADMLGKTFTYDFDKFSPELFEAWRNNQVVFRDGVAYWKKGLEKVGIIQHIPLKEVSSVSMESFVQGLGSLQSTLQSTIAIAQTISTASLMVAMVIQTQILAKKIDAVQQSVLAVSNQIKEQNILFYTEKTTEYLGLLRTFKLLLNNNIELKDVNELANNTLASSILLRNHLVCFMENLFFQVQHKKISSPQHVGQILQFIQQMMELLPVGMHLEFILSHRLDQKEFSQVLIEECHTQYSNLQLNYRGYLNEINNGLREYRIKNTEVPFFEQIKIPAKQLLESSLYSELLEKPAMEKLSYSH</sequence>
<reference evidence="1" key="1">
    <citation type="submission" date="2022-09" db="EMBL/GenBank/DDBJ databases">
        <title>Intensive care unit water sources are persistently colonized with multi-drug resistant bacteria and are the site of extensive horizontal gene transfer of antibiotic resistance genes.</title>
        <authorList>
            <person name="Diorio-Toth L."/>
        </authorList>
    </citation>
    <scope>NUCLEOTIDE SEQUENCE</scope>
    <source>
        <strain evidence="1">GD03649</strain>
    </source>
</reference>
<organism evidence="1 2">
    <name type="scientific">Acinetobacter johnsonii</name>
    <dbReference type="NCBI Taxonomy" id="40214"/>
    <lineage>
        <taxon>Bacteria</taxon>
        <taxon>Pseudomonadati</taxon>
        <taxon>Pseudomonadota</taxon>
        <taxon>Gammaproteobacteria</taxon>
        <taxon>Moraxellales</taxon>
        <taxon>Moraxellaceae</taxon>
        <taxon>Acinetobacter</taxon>
    </lineage>
</organism>
<name>A0AA42XHH9_ACIJO</name>